<keyword evidence="3" id="KW-1185">Reference proteome</keyword>
<evidence type="ECO:0000256" key="1">
    <source>
        <dbReference type="SAM" id="Phobius"/>
    </source>
</evidence>
<dbReference type="Proteomes" id="UP001596227">
    <property type="component" value="Unassembled WGS sequence"/>
</dbReference>
<evidence type="ECO:0008006" key="4">
    <source>
        <dbReference type="Google" id="ProtNLM"/>
    </source>
</evidence>
<sequence>MVQPSTSRSIQQDLNLIFAGYALILVFFPTTYTQPNLISHYGVLGFFLALISLSLSYLTQPTAISISQPNSAPNWRSTNLLEARLLVPLGLVIMVAATSSSRLTWIVSVGGISIVTLITRLYSNYLAKQDL</sequence>
<feature type="transmembrane region" description="Helical" evidence="1">
    <location>
        <begin position="38"/>
        <end position="58"/>
    </location>
</feature>
<keyword evidence="1" id="KW-0812">Transmembrane</keyword>
<gene>
    <name evidence="2" type="ORF">ACFQH1_01650</name>
</gene>
<keyword evidence="1" id="KW-1133">Transmembrane helix</keyword>
<evidence type="ECO:0000313" key="3">
    <source>
        <dbReference type="Proteomes" id="UP001596227"/>
    </source>
</evidence>
<comment type="caution">
    <text evidence="2">The sequence shown here is derived from an EMBL/GenBank/DDBJ whole genome shotgun (WGS) entry which is preliminary data.</text>
</comment>
<protein>
    <recommendedName>
        <fullName evidence="4">Integral membrane protein</fullName>
    </recommendedName>
</protein>
<name>A0ABW1UFI5_9LACO</name>
<reference evidence="3" key="1">
    <citation type="journal article" date="2019" name="Int. J. Syst. Evol. Microbiol.">
        <title>The Global Catalogue of Microorganisms (GCM) 10K type strain sequencing project: providing services to taxonomists for standard genome sequencing and annotation.</title>
        <authorList>
            <consortium name="The Broad Institute Genomics Platform"/>
            <consortium name="The Broad Institute Genome Sequencing Center for Infectious Disease"/>
            <person name="Wu L."/>
            <person name="Ma J."/>
        </authorList>
    </citation>
    <scope>NUCLEOTIDE SEQUENCE [LARGE SCALE GENOMIC DNA]</scope>
    <source>
        <strain evidence="3">CCM 8934</strain>
    </source>
</reference>
<feature type="transmembrane region" description="Helical" evidence="1">
    <location>
        <begin position="79"/>
        <end position="97"/>
    </location>
</feature>
<keyword evidence="1" id="KW-0472">Membrane</keyword>
<feature type="transmembrane region" description="Helical" evidence="1">
    <location>
        <begin position="103"/>
        <end position="122"/>
    </location>
</feature>
<organism evidence="2 3">
    <name type="scientific">Lactiplantibacillus daoliensis</name>
    <dbReference type="NCBI Taxonomy" id="2559916"/>
    <lineage>
        <taxon>Bacteria</taxon>
        <taxon>Bacillati</taxon>
        <taxon>Bacillota</taxon>
        <taxon>Bacilli</taxon>
        <taxon>Lactobacillales</taxon>
        <taxon>Lactobacillaceae</taxon>
        <taxon>Lactiplantibacillus</taxon>
    </lineage>
</organism>
<dbReference type="EMBL" id="JBHSSB010000004">
    <property type="protein sequence ID" value="MFC6293941.1"/>
    <property type="molecule type" value="Genomic_DNA"/>
</dbReference>
<evidence type="ECO:0000313" key="2">
    <source>
        <dbReference type="EMBL" id="MFC6293941.1"/>
    </source>
</evidence>
<accession>A0ABW1UFI5</accession>
<proteinExistence type="predicted"/>
<feature type="transmembrane region" description="Helical" evidence="1">
    <location>
        <begin position="14"/>
        <end position="32"/>
    </location>
</feature>